<dbReference type="PROSITE" id="PS50850">
    <property type="entry name" value="MFS"/>
    <property type="match status" value="1"/>
</dbReference>
<feature type="transmembrane region" description="Helical" evidence="6">
    <location>
        <begin position="40"/>
        <end position="59"/>
    </location>
</feature>
<dbReference type="InterPro" id="IPR036259">
    <property type="entry name" value="MFS_trans_sf"/>
</dbReference>
<keyword evidence="2" id="KW-0813">Transport</keyword>
<dbReference type="GO" id="GO:0016020">
    <property type="term" value="C:membrane"/>
    <property type="evidence" value="ECO:0007669"/>
    <property type="project" value="UniProtKB-SubCell"/>
</dbReference>
<dbReference type="PANTHER" id="PTHR23506:SF26">
    <property type="entry name" value="MFS-TYPE TRANSPORTER SLC18B1"/>
    <property type="match status" value="1"/>
</dbReference>
<gene>
    <name evidence="8" type="ORF">B4U80_14951</name>
</gene>
<dbReference type="AlphaFoldDB" id="A0A443RXB4"/>
<proteinExistence type="predicted"/>
<feature type="transmembrane region" description="Helical" evidence="6">
    <location>
        <begin position="163"/>
        <end position="181"/>
    </location>
</feature>
<accession>A0A443RXB4</accession>
<protein>
    <submittedName>
        <fullName evidence="8">MFS-type transporter SLC18B1-like protein</fullName>
    </submittedName>
</protein>
<dbReference type="Pfam" id="PF07690">
    <property type="entry name" value="MFS_1"/>
    <property type="match status" value="1"/>
</dbReference>
<evidence type="ECO:0000313" key="8">
    <source>
        <dbReference type="EMBL" id="RWS20023.1"/>
    </source>
</evidence>
<dbReference type="GO" id="GO:0022857">
    <property type="term" value="F:transmembrane transporter activity"/>
    <property type="evidence" value="ECO:0007669"/>
    <property type="project" value="InterPro"/>
</dbReference>
<dbReference type="InterPro" id="IPR050930">
    <property type="entry name" value="MFS_Vesicular_Transporter"/>
</dbReference>
<dbReference type="STRING" id="299467.A0A443RXB4"/>
<dbReference type="Gene3D" id="1.20.1250.20">
    <property type="entry name" value="MFS general substrate transporter like domains"/>
    <property type="match status" value="1"/>
</dbReference>
<sequence length="192" mass="20795">MNCFSTLIPIYLITFFSTAAFSAIAPIFPNKAASKGLSSSMAGIVFSIFGISNMITSAPTGKLLPKFGAEMIYIFGLVLIGLSNIAFGFLIYVNDYSIFLIACFATRMFEGIAVGLLGPFSFFIVVRQTNVIGNLEVMTSTGFTLGFLFGGFIYSIFGFTVPFVILGSLLLLNVPFCVLSIDKLLVYDSYTE</sequence>
<name>A0A443RXB4_9ACAR</name>
<feature type="transmembrane region" description="Helical" evidence="6">
    <location>
        <begin position="98"/>
        <end position="125"/>
    </location>
</feature>
<keyword evidence="3 6" id="KW-0812">Transmembrane</keyword>
<dbReference type="PANTHER" id="PTHR23506">
    <property type="entry name" value="GH10249P"/>
    <property type="match status" value="1"/>
</dbReference>
<dbReference type="OrthoDB" id="6505564at2759"/>
<evidence type="ECO:0000256" key="3">
    <source>
        <dbReference type="ARBA" id="ARBA00022692"/>
    </source>
</evidence>
<feature type="transmembrane region" description="Helical" evidence="6">
    <location>
        <begin position="137"/>
        <end position="157"/>
    </location>
</feature>
<keyword evidence="5 6" id="KW-0472">Membrane</keyword>
<organism evidence="8 9">
    <name type="scientific">Leptotrombidium deliense</name>
    <dbReference type="NCBI Taxonomy" id="299467"/>
    <lineage>
        <taxon>Eukaryota</taxon>
        <taxon>Metazoa</taxon>
        <taxon>Ecdysozoa</taxon>
        <taxon>Arthropoda</taxon>
        <taxon>Chelicerata</taxon>
        <taxon>Arachnida</taxon>
        <taxon>Acari</taxon>
        <taxon>Acariformes</taxon>
        <taxon>Trombidiformes</taxon>
        <taxon>Prostigmata</taxon>
        <taxon>Anystina</taxon>
        <taxon>Parasitengona</taxon>
        <taxon>Trombiculoidea</taxon>
        <taxon>Trombiculidae</taxon>
        <taxon>Leptotrombidium</taxon>
    </lineage>
</organism>
<feature type="transmembrane region" description="Helical" evidence="6">
    <location>
        <begin position="7"/>
        <end position="28"/>
    </location>
</feature>
<dbReference type="InterPro" id="IPR020846">
    <property type="entry name" value="MFS_dom"/>
</dbReference>
<dbReference type="EMBL" id="NCKV01020652">
    <property type="protein sequence ID" value="RWS20023.1"/>
    <property type="molecule type" value="Genomic_DNA"/>
</dbReference>
<dbReference type="Proteomes" id="UP000288716">
    <property type="component" value="Unassembled WGS sequence"/>
</dbReference>
<evidence type="ECO:0000256" key="5">
    <source>
        <dbReference type="ARBA" id="ARBA00023136"/>
    </source>
</evidence>
<comment type="subcellular location">
    <subcellularLocation>
        <location evidence="1">Membrane</location>
        <topology evidence="1">Multi-pass membrane protein</topology>
    </subcellularLocation>
</comment>
<evidence type="ECO:0000259" key="7">
    <source>
        <dbReference type="PROSITE" id="PS50850"/>
    </source>
</evidence>
<comment type="caution">
    <text evidence="8">The sequence shown here is derived from an EMBL/GenBank/DDBJ whole genome shotgun (WGS) entry which is preliminary data.</text>
</comment>
<evidence type="ECO:0000256" key="1">
    <source>
        <dbReference type="ARBA" id="ARBA00004141"/>
    </source>
</evidence>
<evidence type="ECO:0000256" key="4">
    <source>
        <dbReference type="ARBA" id="ARBA00022989"/>
    </source>
</evidence>
<evidence type="ECO:0000256" key="2">
    <source>
        <dbReference type="ARBA" id="ARBA00022448"/>
    </source>
</evidence>
<dbReference type="VEuPathDB" id="VectorBase:LDEU012017"/>
<dbReference type="InterPro" id="IPR011701">
    <property type="entry name" value="MFS"/>
</dbReference>
<feature type="domain" description="Major facilitator superfamily (MFS) profile" evidence="7">
    <location>
        <begin position="6"/>
        <end position="192"/>
    </location>
</feature>
<keyword evidence="9" id="KW-1185">Reference proteome</keyword>
<feature type="transmembrane region" description="Helical" evidence="6">
    <location>
        <begin position="71"/>
        <end position="92"/>
    </location>
</feature>
<evidence type="ECO:0000256" key="6">
    <source>
        <dbReference type="SAM" id="Phobius"/>
    </source>
</evidence>
<keyword evidence="4 6" id="KW-1133">Transmembrane helix</keyword>
<dbReference type="SUPFAM" id="SSF103473">
    <property type="entry name" value="MFS general substrate transporter"/>
    <property type="match status" value="1"/>
</dbReference>
<evidence type="ECO:0000313" key="9">
    <source>
        <dbReference type="Proteomes" id="UP000288716"/>
    </source>
</evidence>
<reference evidence="8 9" key="1">
    <citation type="journal article" date="2018" name="Gigascience">
        <title>Genomes of trombidid mites reveal novel predicted allergens and laterally-transferred genes associated with secondary metabolism.</title>
        <authorList>
            <person name="Dong X."/>
            <person name="Chaisiri K."/>
            <person name="Xia D."/>
            <person name="Armstrong S.D."/>
            <person name="Fang Y."/>
            <person name="Donnelly M.J."/>
            <person name="Kadowaki T."/>
            <person name="McGarry J.W."/>
            <person name="Darby A.C."/>
            <person name="Makepeace B.L."/>
        </authorList>
    </citation>
    <scope>NUCLEOTIDE SEQUENCE [LARGE SCALE GENOMIC DNA]</scope>
    <source>
        <strain evidence="8">UoL-UT</strain>
    </source>
</reference>